<reference evidence="3" key="2">
    <citation type="journal article" date="2018" name="Plant J.">
        <title>The Sorghum bicolor reference genome: improved assembly, gene annotations, a transcriptome atlas, and signatures of genome organization.</title>
        <authorList>
            <person name="McCormick R.F."/>
            <person name="Truong S.K."/>
            <person name="Sreedasyam A."/>
            <person name="Jenkins J."/>
            <person name="Shu S."/>
            <person name="Sims D."/>
            <person name="Kennedy M."/>
            <person name="Amirebrahimi M."/>
            <person name="Weers B.D."/>
            <person name="McKinley B."/>
            <person name="Mattison A."/>
            <person name="Morishige D.T."/>
            <person name="Grimwood J."/>
            <person name="Schmutz J."/>
            <person name="Mullet J.E."/>
        </authorList>
    </citation>
    <scope>NUCLEOTIDE SEQUENCE [LARGE SCALE GENOMIC DNA]</scope>
    <source>
        <strain evidence="3">cv. BTx623</strain>
    </source>
</reference>
<name>A0A1Z5R939_SORBI</name>
<gene>
    <name evidence="2" type="ORF">SORBI_3007G104866</name>
</gene>
<reference evidence="2 3" key="1">
    <citation type="journal article" date="2009" name="Nature">
        <title>The Sorghum bicolor genome and the diversification of grasses.</title>
        <authorList>
            <person name="Paterson A.H."/>
            <person name="Bowers J.E."/>
            <person name="Bruggmann R."/>
            <person name="Dubchak I."/>
            <person name="Grimwood J."/>
            <person name="Gundlach H."/>
            <person name="Haberer G."/>
            <person name="Hellsten U."/>
            <person name="Mitros T."/>
            <person name="Poliakov A."/>
            <person name="Schmutz J."/>
            <person name="Spannagl M."/>
            <person name="Tang H."/>
            <person name="Wang X."/>
            <person name="Wicker T."/>
            <person name="Bharti A.K."/>
            <person name="Chapman J."/>
            <person name="Feltus F.A."/>
            <person name="Gowik U."/>
            <person name="Grigoriev I.V."/>
            <person name="Lyons E."/>
            <person name="Maher C.A."/>
            <person name="Martis M."/>
            <person name="Narechania A."/>
            <person name="Otillar R.P."/>
            <person name="Penning B.W."/>
            <person name="Salamov A.A."/>
            <person name="Wang Y."/>
            <person name="Zhang L."/>
            <person name="Carpita N.C."/>
            <person name="Freeling M."/>
            <person name="Gingle A.R."/>
            <person name="Hash C.T."/>
            <person name="Keller B."/>
            <person name="Klein P."/>
            <person name="Kresovich S."/>
            <person name="McCann M.C."/>
            <person name="Ming R."/>
            <person name="Peterson D.G."/>
            <person name="Mehboob-ur-Rahman"/>
            <person name="Ware D."/>
            <person name="Westhoff P."/>
            <person name="Mayer K.F."/>
            <person name="Messing J."/>
            <person name="Rokhsar D.S."/>
        </authorList>
    </citation>
    <scope>NUCLEOTIDE SEQUENCE [LARGE SCALE GENOMIC DNA]</scope>
    <source>
        <strain evidence="3">cv. BTx623</strain>
    </source>
</reference>
<dbReference type="Proteomes" id="UP000000768">
    <property type="component" value="Chromosome 7"/>
</dbReference>
<dbReference type="AlphaFoldDB" id="A0A1Z5R939"/>
<evidence type="ECO:0000256" key="1">
    <source>
        <dbReference type="SAM" id="MobiDB-lite"/>
    </source>
</evidence>
<dbReference type="InParanoid" id="A0A1Z5R939"/>
<proteinExistence type="predicted"/>
<protein>
    <submittedName>
        <fullName evidence="2">Uncharacterized protein</fullName>
    </submittedName>
</protein>
<dbReference type="EMBL" id="CM000766">
    <property type="protein sequence ID" value="OQU80284.1"/>
    <property type="molecule type" value="Genomic_DNA"/>
</dbReference>
<feature type="region of interest" description="Disordered" evidence="1">
    <location>
        <begin position="1"/>
        <end position="24"/>
    </location>
</feature>
<evidence type="ECO:0000313" key="2">
    <source>
        <dbReference type="EMBL" id="OQU80284.1"/>
    </source>
</evidence>
<sequence>MPPREQQESPDLMEEDVGRRQLGLRRSMNGGGIKMWKRLWNSQQEACRSDVRHVRCCQAHHFLPVHVYSSC</sequence>
<accession>A0A1Z5R939</accession>
<evidence type="ECO:0000313" key="3">
    <source>
        <dbReference type="Proteomes" id="UP000000768"/>
    </source>
</evidence>
<dbReference type="Gramene" id="OQU80284">
    <property type="protein sequence ID" value="OQU80284"/>
    <property type="gene ID" value="SORBI_3007G104866"/>
</dbReference>
<keyword evidence="3" id="KW-1185">Reference proteome</keyword>
<organism evidence="2 3">
    <name type="scientific">Sorghum bicolor</name>
    <name type="common">Sorghum</name>
    <name type="synonym">Sorghum vulgare</name>
    <dbReference type="NCBI Taxonomy" id="4558"/>
    <lineage>
        <taxon>Eukaryota</taxon>
        <taxon>Viridiplantae</taxon>
        <taxon>Streptophyta</taxon>
        <taxon>Embryophyta</taxon>
        <taxon>Tracheophyta</taxon>
        <taxon>Spermatophyta</taxon>
        <taxon>Magnoliopsida</taxon>
        <taxon>Liliopsida</taxon>
        <taxon>Poales</taxon>
        <taxon>Poaceae</taxon>
        <taxon>PACMAD clade</taxon>
        <taxon>Panicoideae</taxon>
        <taxon>Andropogonodae</taxon>
        <taxon>Andropogoneae</taxon>
        <taxon>Sorghinae</taxon>
        <taxon>Sorghum</taxon>
    </lineage>
</organism>